<feature type="compositionally biased region" description="Low complexity" evidence="1">
    <location>
        <begin position="425"/>
        <end position="437"/>
    </location>
</feature>
<evidence type="ECO:0000256" key="1">
    <source>
        <dbReference type="SAM" id="MobiDB-lite"/>
    </source>
</evidence>
<keyword evidence="2" id="KW-1185">Reference proteome</keyword>
<feature type="region of interest" description="Disordered" evidence="1">
    <location>
        <begin position="103"/>
        <end position="128"/>
    </location>
</feature>
<dbReference type="KEGG" id="dci:103508624"/>
<evidence type="ECO:0000313" key="3">
    <source>
        <dbReference type="RefSeq" id="XP_008471402.1"/>
    </source>
</evidence>
<name>A0A1S3D0A5_DIACI</name>
<feature type="compositionally biased region" description="Acidic residues" evidence="1">
    <location>
        <begin position="103"/>
        <end position="119"/>
    </location>
</feature>
<protein>
    <submittedName>
        <fullName evidence="3">Uncharacterized protein LOC103508624</fullName>
    </submittedName>
</protein>
<gene>
    <name evidence="3" type="primary">LOC103508624</name>
</gene>
<proteinExistence type="predicted"/>
<evidence type="ECO:0000313" key="2">
    <source>
        <dbReference type="Proteomes" id="UP000079169"/>
    </source>
</evidence>
<dbReference type="GeneID" id="103508624"/>
<feature type="region of interest" description="Disordered" evidence="1">
    <location>
        <begin position="419"/>
        <end position="450"/>
    </location>
</feature>
<dbReference type="PaxDb" id="121845-A0A1S3D0A5"/>
<accession>A0A1S3D0A5</accession>
<dbReference type="RefSeq" id="XP_008471402.1">
    <property type="nucleotide sequence ID" value="XM_008473180.2"/>
</dbReference>
<organism evidence="2 3">
    <name type="scientific">Diaphorina citri</name>
    <name type="common">Asian citrus psyllid</name>
    <dbReference type="NCBI Taxonomy" id="121845"/>
    <lineage>
        <taxon>Eukaryota</taxon>
        <taxon>Metazoa</taxon>
        <taxon>Ecdysozoa</taxon>
        <taxon>Arthropoda</taxon>
        <taxon>Hexapoda</taxon>
        <taxon>Insecta</taxon>
        <taxon>Pterygota</taxon>
        <taxon>Neoptera</taxon>
        <taxon>Paraneoptera</taxon>
        <taxon>Hemiptera</taxon>
        <taxon>Sternorrhyncha</taxon>
        <taxon>Psylloidea</taxon>
        <taxon>Psyllidae</taxon>
        <taxon>Diaphorininae</taxon>
        <taxon>Diaphorina</taxon>
    </lineage>
</organism>
<dbReference type="Proteomes" id="UP000079169">
    <property type="component" value="Unplaced"/>
</dbReference>
<dbReference type="AlphaFoldDB" id="A0A1S3D0A5"/>
<reference evidence="3" key="1">
    <citation type="submission" date="2025-08" db="UniProtKB">
        <authorList>
            <consortium name="RefSeq"/>
        </authorList>
    </citation>
    <scope>IDENTIFICATION</scope>
</reference>
<feature type="region of interest" description="Disordered" evidence="1">
    <location>
        <begin position="1"/>
        <end position="36"/>
    </location>
</feature>
<sequence>MESDGVEQGVAGAESGSQDKEATQGKAQKTRKRGKYEFPTKMKRLLACNRNMRKYVKLRRVEGLKSKHKEILKRLTGIKHKIDVEEYLRKTLKKLNLKGFDDDENESEDNLNELDDVEEDTRSTKDEDAESFNSDLFLENKKAPERIHFKKLKAKMKRYLKVGFYYAVDIKYVVPRCSAEQYLPIHIRNLKNALRKFEKTKPTMMYILAGYQRPGILPKLTLPDDAISNKDIKIKADRDKTRKRMRFKVRSSRRRRQRPKKYKKLQLGDLCPEVKEWKRNVHEFNKMMHRKKCFRKRPERPRMLKGNRIPLGKKGPDFGYVADHRPELYNYADSDISCHSHEDSPESDEDSVVPISFKDIADRKPICAESVDDEEVIEEDPIEPVEEYRKKSTRRKVRPNALLQEIFNECLQQFEAQLRAKPDASGSQGVVVSVTQQPKPRESLGDVDLF</sequence>